<reference evidence="3 4" key="1">
    <citation type="journal article" date="2012" name="Science">
        <title>Ecological populations of bacteria act as socially cohesive units of antibiotic production and resistance.</title>
        <authorList>
            <person name="Cordero O.X."/>
            <person name="Wildschutte H."/>
            <person name="Kirkup B."/>
            <person name="Proehl S."/>
            <person name="Ngo L."/>
            <person name="Hussain F."/>
            <person name="Le Roux F."/>
            <person name="Mincer T."/>
            <person name="Polz M.F."/>
        </authorList>
    </citation>
    <scope>NUCLEOTIDE SEQUENCE [LARGE SCALE GENOMIC DNA]</scope>
    <source>
        <strain evidence="3 4">ZF-129</strain>
    </source>
</reference>
<dbReference type="eggNOG" id="COG0457">
    <property type="taxonomic scope" value="Bacteria"/>
</dbReference>
<keyword evidence="1" id="KW-1133">Transmembrane helix</keyword>
<feature type="chain" id="PRO_5009171651" description="Aerotolerance protein BatD" evidence="2">
    <location>
        <begin position="31"/>
        <end position="564"/>
    </location>
</feature>
<dbReference type="EMBL" id="AJYQ02000018">
    <property type="protein sequence ID" value="OEE37447.1"/>
    <property type="molecule type" value="Genomic_DNA"/>
</dbReference>
<dbReference type="InterPro" id="IPR025738">
    <property type="entry name" value="BatD"/>
</dbReference>
<dbReference type="RefSeq" id="WP_017039403.1">
    <property type="nucleotide sequence ID" value="NZ_AJYQ02000018.1"/>
</dbReference>
<dbReference type="PANTHER" id="PTHR40940">
    <property type="entry name" value="PROTEIN BATD-RELATED"/>
    <property type="match status" value="1"/>
</dbReference>
<evidence type="ECO:0000256" key="1">
    <source>
        <dbReference type="SAM" id="Phobius"/>
    </source>
</evidence>
<evidence type="ECO:0000313" key="4">
    <source>
        <dbReference type="Proteomes" id="UP000094741"/>
    </source>
</evidence>
<organism evidence="3 4">
    <name type="scientific">Vibrio genomosp. F10 str. ZF-129</name>
    <dbReference type="NCBI Taxonomy" id="1187848"/>
    <lineage>
        <taxon>Bacteria</taxon>
        <taxon>Pseudomonadati</taxon>
        <taxon>Pseudomonadota</taxon>
        <taxon>Gammaproteobacteria</taxon>
        <taxon>Vibrionales</taxon>
        <taxon>Vibrionaceae</taxon>
        <taxon>Vibrio</taxon>
    </lineage>
</organism>
<proteinExistence type="predicted"/>
<dbReference type="AlphaFoldDB" id="A0A1E5BIX6"/>
<protein>
    <recommendedName>
        <fullName evidence="5">Aerotolerance protein BatD</fullName>
    </recommendedName>
</protein>
<comment type="caution">
    <text evidence="3">The sequence shown here is derived from an EMBL/GenBank/DDBJ whole genome shotgun (WGS) entry which is preliminary data.</text>
</comment>
<keyword evidence="1" id="KW-0812">Transmembrane</keyword>
<keyword evidence="2" id="KW-0732">Signal</keyword>
<dbReference type="OrthoDB" id="5293418at2"/>
<gene>
    <name evidence="3" type="ORF">A1QO_17065</name>
</gene>
<dbReference type="STRING" id="1187848.A1QO_17065"/>
<keyword evidence="1" id="KW-0472">Membrane</keyword>
<accession>A0A1E5BIX6</accession>
<evidence type="ECO:0000313" key="3">
    <source>
        <dbReference type="EMBL" id="OEE37447.1"/>
    </source>
</evidence>
<name>A0A1E5BIX6_9VIBR</name>
<dbReference type="PANTHER" id="PTHR40940:SF1">
    <property type="entry name" value="PROTEIN BATD"/>
    <property type="match status" value="1"/>
</dbReference>
<feature type="transmembrane region" description="Helical" evidence="1">
    <location>
        <begin position="435"/>
        <end position="455"/>
    </location>
</feature>
<dbReference type="Pfam" id="PF13584">
    <property type="entry name" value="BatD"/>
    <property type="match status" value="1"/>
</dbReference>
<feature type="signal peptide" evidence="2">
    <location>
        <begin position="1"/>
        <end position="30"/>
    </location>
</feature>
<evidence type="ECO:0000256" key="2">
    <source>
        <dbReference type="SAM" id="SignalP"/>
    </source>
</evidence>
<sequence length="564" mass="62771">MKSTLSRFSSKIVSTCALVTLLLISPHSLAANVMASVSSNSVTKNEVFQLKIVADERVSQDDIDLSVLEKDFFMGRPSFGTSINIINGNKNTRSEWNVSLAAQKLGTLTIPSFTIASAKTQPINIQVKMDKNQPEASDFIELQSSLSRETLYPKESALLNFRLIIKADPRRLQNAHIIQPTVDGMSIELAGEPNQYQSVLDGVEVTIVDQQYRIEASNSGEYNVVGPAFTGTVIHGNDRTGTTQMINADTPAERFALSVLPIPDNYSGEWLPTNELVLEQQWLDEDGQLIDTPSTWNASNAQNSVSTLKTKVGNALTRIVTLKIEGLNPNQFPNLSVDYPTSFRVYDEKPQFSQDESGNTVMTLKQVLIPQTVADEQLSDISIHWWNSRQHQQQTAQVPGLKISVTEANNTNTSEVITPAAELPKTVSIVYDRGIWPYLTVLFAVFWLVSLGVIIRMKKQANQAEHRNDNVAVSDSSNLEALKQAIGTRDAIKSQFYLSRWLQEQGSLTEDESESIEHYSSKLGSAYAQINHQEISKEEYKTLFSLMKKIEKRQAKAVDILTKL</sequence>
<dbReference type="Proteomes" id="UP000094741">
    <property type="component" value="Unassembled WGS sequence"/>
</dbReference>
<evidence type="ECO:0008006" key="5">
    <source>
        <dbReference type="Google" id="ProtNLM"/>
    </source>
</evidence>